<dbReference type="GO" id="GO:0031124">
    <property type="term" value="P:mRNA 3'-end processing"/>
    <property type="evidence" value="ECO:0007669"/>
    <property type="project" value="TreeGrafter"/>
</dbReference>
<feature type="compositionally biased region" description="Low complexity" evidence="1">
    <location>
        <begin position="955"/>
        <end position="991"/>
    </location>
</feature>
<dbReference type="KEGG" id="cput:CONPUDRAFT_77519"/>
<evidence type="ECO:0000313" key="3">
    <source>
        <dbReference type="Proteomes" id="UP000053558"/>
    </source>
</evidence>
<dbReference type="Proteomes" id="UP000053558">
    <property type="component" value="Unassembled WGS sequence"/>
</dbReference>
<feature type="compositionally biased region" description="Pro residues" evidence="1">
    <location>
        <begin position="816"/>
        <end position="856"/>
    </location>
</feature>
<comment type="caution">
    <text evidence="2">The sequence shown here is derived from an EMBL/GenBank/DDBJ whole genome shotgun (WGS) entry which is preliminary data.</text>
</comment>
<proteinExistence type="predicted"/>
<feature type="compositionally biased region" description="Basic residues" evidence="1">
    <location>
        <begin position="242"/>
        <end position="252"/>
    </location>
</feature>
<feature type="compositionally biased region" description="Pro residues" evidence="1">
    <location>
        <begin position="870"/>
        <end position="880"/>
    </location>
</feature>
<gene>
    <name evidence="2" type="ORF">CONPUDRAFT_77519</name>
</gene>
<feature type="region of interest" description="Disordered" evidence="1">
    <location>
        <begin position="1109"/>
        <end position="1213"/>
    </location>
</feature>
<feature type="compositionally biased region" description="Low complexity" evidence="1">
    <location>
        <begin position="857"/>
        <end position="869"/>
    </location>
</feature>
<accession>A0A5M3M925</accession>
<feature type="region of interest" description="Disordered" evidence="1">
    <location>
        <begin position="242"/>
        <end position="309"/>
    </location>
</feature>
<evidence type="ECO:0000256" key="1">
    <source>
        <dbReference type="SAM" id="MobiDB-lite"/>
    </source>
</evidence>
<protein>
    <submittedName>
        <fullName evidence="2">Uncharacterized protein</fullName>
    </submittedName>
</protein>
<keyword evidence="3" id="KW-1185">Reference proteome</keyword>
<dbReference type="PANTHER" id="PTHR12460">
    <property type="entry name" value="CYCLIN-DEPENDENT KINASE INHIBITOR-RELATED PROTEIN"/>
    <property type="match status" value="1"/>
</dbReference>
<reference evidence="3" key="1">
    <citation type="journal article" date="2012" name="Science">
        <title>The Paleozoic origin of enzymatic lignin decomposition reconstructed from 31 fungal genomes.</title>
        <authorList>
            <person name="Floudas D."/>
            <person name="Binder M."/>
            <person name="Riley R."/>
            <person name="Barry K."/>
            <person name="Blanchette R.A."/>
            <person name="Henrissat B."/>
            <person name="Martinez A.T."/>
            <person name="Otillar R."/>
            <person name="Spatafora J.W."/>
            <person name="Yadav J.S."/>
            <person name="Aerts A."/>
            <person name="Benoit I."/>
            <person name="Boyd A."/>
            <person name="Carlson A."/>
            <person name="Copeland A."/>
            <person name="Coutinho P.M."/>
            <person name="de Vries R.P."/>
            <person name="Ferreira P."/>
            <person name="Findley K."/>
            <person name="Foster B."/>
            <person name="Gaskell J."/>
            <person name="Glotzer D."/>
            <person name="Gorecki P."/>
            <person name="Heitman J."/>
            <person name="Hesse C."/>
            <person name="Hori C."/>
            <person name="Igarashi K."/>
            <person name="Jurgens J.A."/>
            <person name="Kallen N."/>
            <person name="Kersten P."/>
            <person name="Kohler A."/>
            <person name="Kuees U."/>
            <person name="Kumar T.K.A."/>
            <person name="Kuo A."/>
            <person name="LaButti K."/>
            <person name="Larrondo L.F."/>
            <person name="Lindquist E."/>
            <person name="Ling A."/>
            <person name="Lombard V."/>
            <person name="Lucas S."/>
            <person name="Lundell T."/>
            <person name="Martin R."/>
            <person name="McLaughlin D.J."/>
            <person name="Morgenstern I."/>
            <person name="Morin E."/>
            <person name="Murat C."/>
            <person name="Nagy L.G."/>
            <person name="Nolan M."/>
            <person name="Ohm R.A."/>
            <person name="Patyshakuliyeva A."/>
            <person name="Rokas A."/>
            <person name="Ruiz-Duenas F.J."/>
            <person name="Sabat G."/>
            <person name="Salamov A."/>
            <person name="Samejima M."/>
            <person name="Schmutz J."/>
            <person name="Slot J.C."/>
            <person name="St John F."/>
            <person name="Stenlid J."/>
            <person name="Sun H."/>
            <person name="Sun S."/>
            <person name="Syed K."/>
            <person name="Tsang A."/>
            <person name="Wiebenga A."/>
            <person name="Young D."/>
            <person name="Pisabarro A."/>
            <person name="Eastwood D.C."/>
            <person name="Martin F."/>
            <person name="Cullen D."/>
            <person name="Grigoriev I.V."/>
            <person name="Hibbett D.S."/>
        </authorList>
    </citation>
    <scope>NUCLEOTIDE SEQUENCE [LARGE SCALE GENOMIC DNA]</scope>
    <source>
        <strain evidence="3">RWD-64-598 SS2</strain>
    </source>
</reference>
<sequence>MNRPTSMELEYSVSPGTRTCMRHLPLIFPHTDRGAGFVEIRKIDGKWEFRAVECSPDAVRYFWRRTDEIATVRAELIRRYHADNAAFQAGIFETLRAGACVYTDAYDAAQTLAFTLNRVAEGSIDVTDKKRAEDKGRLEFGNIWLKPDVYTHVVHSENLSSHKSRICTSCPQQIESLASKYPISRDMLDSPSIHLQPSNIITMGRPRLYHTEEERTAAKRRAKQDYYLKNKEKINEKLRHKYAASAHMKSRSRASTNDHSIPPVEPPTLGATVPVPIAAISPRTSGSSAQVMGRTTRTRATSPQGGRDAAYRPHLLDISRISDRSLGRGLYSQILQIDADLVQCTGGSFSDFFERIVHMSRPDRAIEFCEEKILEIDQILTKMTTIEAEVLQHRGVDSTLDRVREVTAVLWAVTRATEEVYSYVLEGNFIELRELFSADDSILGFGFNLSSQFLMSRMGGKPWHRTAEQEAFINKHKDAFIACIPSGVYDTVWCRVFPGWEHEWPERKRLFPDVVKLDKEQEDKVKKAIKKRRKQIKSLMRRRFGDTPTRAASTGAKFMYSVFKRHTRSLRALEIYSTNYYEERAKEKISLLFETEYGGKPGEIPDFVLRNKLTAKVFDQETDDIKEEVARLVEEDKNDHSSSTPEPGSIVQRSMDDMTYAMSTIAKAFCAATGGGPDPDRPGEIKTFSFSFGEADVKRSFMRVLPGFYADFVVPYIAHITHEIKERDARPTAQQDEEGDSSSPEVSSSGSLTPEDGTPSSSASQDDSCRADDDALPSSLSPEKTADPKEDAVAMSTDEQSPPEVAESSTLNSATPPAPVQPQLPSPAPVPQPQLSPPAPVPRPQLPSPAPVPQPQLSPLVPVPQRQLPSPAPIPQPQLSPPALISQSQIIPVSETRLTSPVPTPQPMAGNVDGSGIGRSSPMTNQVTITVEPSFFDYKQITDLPRNVVYPEAVSDSSSSGPSSPSGSSESSQQQQEWSSGGMYPVHQNGGYQFQQNGYPVQQNIGYPAQQNIGYWMQQNVGYPMQHNANYLIQPQHIAESAADHSSVPLFLPDDQDTVHGANFELFDAFLQSTGVVTGVSEFTATENEIQPSGYASEHLPAYSIGSATQQPNQASALSDGAATWQAPQDAAPRPDTSEPAAPTEGATHPQSTDGSARRGGRSRKPATWQAQANKIGGGSSKKRKADDSEGNGRVKRSKVATSNDAMSSAVRGLRQCGQETQFHALSKYEGPFPHRKMYLPSPKASAESDLNL</sequence>
<evidence type="ECO:0000313" key="2">
    <source>
        <dbReference type="EMBL" id="EIW75290.1"/>
    </source>
</evidence>
<dbReference type="OrthoDB" id="2683861at2759"/>
<organism evidence="2 3">
    <name type="scientific">Coniophora puteana (strain RWD-64-598)</name>
    <name type="common">Brown rot fungus</name>
    <dbReference type="NCBI Taxonomy" id="741705"/>
    <lineage>
        <taxon>Eukaryota</taxon>
        <taxon>Fungi</taxon>
        <taxon>Dikarya</taxon>
        <taxon>Basidiomycota</taxon>
        <taxon>Agaricomycotina</taxon>
        <taxon>Agaricomycetes</taxon>
        <taxon>Agaricomycetidae</taxon>
        <taxon>Boletales</taxon>
        <taxon>Coniophorineae</taxon>
        <taxon>Coniophoraceae</taxon>
        <taxon>Coniophora</taxon>
    </lineage>
</organism>
<feature type="region of interest" description="Disordered" evidence="1">
    <location>
        <begin position="952"/>
        <end position="991"/>
    </location>
</feature>
<dbReference type="PANTHER" id="PTHR12460:SF0">
    <property type="entry name" value="CID DOMAIN-CONTAINING PROTEIN-RELATED"/>
    <property type="match status" value="1"/>
</dbReference>
<dbReference type="RefSeq" id="XP_007774697.1">
    <property type="nucleotide sequence ID" value="XM_007776507.1"/>
</dbReference>
<feature type="region of interest" description="Disordered" evidence="1">
    <location>
        <begin position="1228"/>
        <end position="1253"/>
    </location>
</feature>
<feature type="region of interest" description="Disordered" evidence="1">
    <location>
        <begin position="725"/>
        <end position="923"/>
    </location>
</feature>
<dbReference type="EMBL" id="JH711589">
    <property type="protein sequence ID" value="EIW75290.1"/>
    <property type="molecule type" value="Genomic_DNA"/>
</dbReference>
<dbReference type="GO" id="GO:0000993">
    <property type="term" value="F:RNA polymerase II complex binding"/>
    <property type="evidence" value="ECO:0007669"/>
    <property type="project" value="TreeGrafter"/>
</dbReference>
<name>A0A5M3M925_CONPW</name>
<feature type="compositionally biased region" description="Low complexity" evidence="1">
    <location>
        <begin position="741"/>
        <end position="751"/>
    </location>
</feature>
<feature type="compositionally biased region" description="Polar residues" evidence="1">
    <location>
        <begin position="282"/>
        <end position="304"/>
    </location>
</feature>
<dbReference type="GeneID" id="19209619"/>
<dbReference type="AlphaFoldDB" id="A0A5M3M925"/>